<organism evidence="1 2">
    <name type="scientific">Rhizophagus irregularis</name>
    <dbReference type="NCBI Taxonomy" id="588596"/>
    <lineage>
        <taxon>Eukaryota</taxon>
        <taxon>Fungi</taxon>
        <taxon>Fungi incertae sedis</taxon>
        <taxon>Mucoromycota</taxon>
        <taxon>Glomeromycotina</taxon>
        <taxon>Glomeromycetes</taxon>
        <taxon>Glomerales</taxon>
        <taxon>Glomeraceae</taxon>
        <taxon>Rhizophagus</taxon>
    </lineage>
</organism>
<proteinExistence type="predicted"/>
<evidence type="ECO:0000313" key="2">
    <source>
        <dbReference type="Proteomes" id="UP000233469"/>
    </source>
</evidence>
<evidence type="ECO:0000313" key="1">
    <source>
        <dbReference type="EMBL" id="PKK57811.1"/>
    </source>
</evidence>
<dbReference type="VEuPathDB" id="FungiDB:FUN_002610"/>
<reference evidence="1 2" key="1">
    <citation type="submission" date="2016-04" db="EMBL/GenBank/DDBJ databases">
        <title>Genome analyses suggest a sexual origin of heterokaryosis in a supposedly ancient asexual fungus.</title>
        <authorList>
            <person name="Ropars J."/>
            <person name="Sedzielewska K."/>
            <person name="Noel J."/>
            <person name="Charron P."/>
            <person name="Farinelli L."/>
            <person name="Marton T."/>
            <person name="Kruger M."/>
            <person name="Pelin A."/>
            <person name="Brachmann A."/>
            <person name="Corradi N."/>
        </authorList>
    </citation>
    <scope>NUCLEOTIDE SEQUENCE [LARGE SCALE GENOMIC DNA]</scope>
    <source>
        <strain evidence="1 2">C2</strain>
    </source>
</reference>
<dbReference type="AlphaFoldDB" id="A0A2N1M845"/>
<protein>
    <submittedName>
        <fullName evidence="1">Uncharacterized protein</fullName>
    </submittedName>
</protein>
<accession>A0A2N1M845</accession>
<dbReference type="Proteomes" id="UP000233469">
    <property type="component" value="Unassembled WGS sequence"/>
</dbReference>
<dbReference type="EMBL" id="LLXL01004068">
    <property type="protein sequence ID" value="PKK57811.1"/>
    <property type="molecule type" value="Genomic_DNA"/>
</dbReference>
<gene>
    <name evidence="1" type="ORF">RhiirC2_858063</name>
</gene>
<comment type="caution">
    <text evidence="1">The sequence shown here is derived from an EMBL/GenBank/DDBJ whole genome shotgun (WGS) entry which is preliminary data.</text>
</comment>
<name>A0A2N1M845_9GLOM</name>
<reference evidence="1 2" key="2">
    <citation type="submission" date="2017-10" db="EMBL/GenBank/DDBJ databases">
        <title>Extensive intraspecific genome diversity in a model arbuscular mycorrhizal fungus.</title>
        <authorList>
            <person name="Chen E.C.H."/>
            <person name="Morin E."/>
            <person name="Baudet D."/>
            <person name="Noel J."/>
            <person name="Ndikumana S."/>
            <person name="Charron P."/>
            <person name="St-Onge C."/>
            <person name="Giorgi J."/>
            <person name="Grigoriev I.V."/>
            <person name="Roux C."/>
            <person name="Martin F.M."/>
            <person name="Corradi N."/>
        </authorList>
    </citation>
    <scope>NUCLEOTIDE SEQUENCE [LARGE SCALE GENOMIC DNA]</scope>
    <source>
        <strain evidence="1 2">C2</strain>
    </source>
</reference>
<dbReference type="Gene3D" id="2.60.270.50">
    <property type="match status" value="1"/>
</dbReference>
<sequence length="156" mass="16677">MEKNILVATPIISVSTNFRRQTGNTCYDTAAEEARRSTTIVLINKSGTDISLTVATLEGKWTVNCDPNLVKVIKNGTDTTFASQSDGLNAVDVVGSATYIIGNESPPVSLTITWTNPLVGSVKYNVALSSDKYIVETPLPGNGNDALYHVIVKLSN</sequence>